<feature type="transmembrane region" description="Helical" evidence="2">
    <location>
        <begin position="190"/>
        <end position="206"/>
    </location>
</feature>
<feature type="domain" description="Cyanobacterial aminoacyl-tRNA synthetase CAAD" evidence="3">
    <location>
        <begin position="143"/>
        <end position="225"/>
    </location>
</feature>
<dbReference type="InterPro" id="IPR033344">
    <property type="entry name" value="CURT1"/>
</dbReference>
<dbReference type="Pfam" id="PF14159">
    <property type="entry name" value="CAAD"/>
    <property type="match status" value="1"/>
</dbReference>
<organism evidence="4 5">
    <name type="scientific">Ceratopteris richardii</name>
    <name type="common">Triangle waterfern</name>
    <dbReference type="NCBI Taxonomy" id="49495"/>
    <lineage>
        <taxon>Eukaryota</taxon>
        <taxon>Viridiplantae</taxon>
        <taxon>Streptophyta</taxon>
        <taxon>Embryophyta</taxon>
        <taxon>Tracheophyta</taxon>
        <taxon>Polypodiopsida</taxon>
        <taxon>Polypodiidae</taxon>
        <taxon>Polypodiales</taxon>
        <taxon>Pteridineae</taxon>
        <taxon>Pteridaceae</taxon>
        <taxon>Parkerioideae</taxon>
        <taxon>Ceratopteris</taxon>
    </lineage>
</organism>
<evidence type="ECO:0000313" key="4">
    <source>
        <dbReference type="EMBL" id="KAH7438021.1"/>
    </source>
</evidence>
<keyword evidence="2" id="KW-0472">Membrane</keyword>
<keyword evidence="2" id="KW-1133">Transmembrane helix</keyword>
<dbReference type="InterPro" id="IPR025564">
    <property type="entry name" value="CAAD_dom"/>
</dbReference>
<dbReference type="GO" id="GO:0009535">
    <property type="term" value="C:chloroplast thylakoid membrane"/>
    <property type="evidence" value="ECO:0007669"/>
    <property type="project" value="TreeGrafter"/>
</dbReference>
<dbReference type="EMBL" id="CM035410">
    <property type="protein sequence ID" value="KAH7438021.1"/>
    <property type="molecule type" value="Genomic_DNA"/>
</dbReference>
<dbReference type="Proteomes" id="UP000825935">
    <property type="component" value="Chromosome 5"/>
</dbReference>
<dbReference type="AlphaFoldDB" id="A0A8T2UPC5"/>
<evidence type="ECO:0000256" key="2">
    <source>
        <dbReference type="SAM" id="Phobius"/>
    </source>
</evidence>
<reference evidence="4" key="1">
    <citation type="submission" date="2021-08" db="EMBL/GenBank/DDBJ databases">
        <title>WGS assembly of Ceratopteris richardii.</title>
        <authorList>
            <person name="Marchant D.B."/>
            <person name="Chen G."/>
            <person name="Jenkins J."/>
            <person name="Shu S."/>
            <person name="Leebens-Mack J."/>
            <person name="Grimwood J."/>
            <person name="Schmutz J."/>
            <person name="Soltis P."/>
            <person name="Soltis D."/>
            <person name="Chen Z.-H."/>
        </authorList>
    </citation>
    <scope>NUCLEOTIDE SEQUENCE</scope>
    <source>
        <strain evidence="4">Whitten #5841</strain>
        <tissue evidence="4">Leaf</tissue>
    </source>
</reference>
<dbReference type="PANTHER" id="PTHR33222:SF4">
    <property type="entry name" value="PROTEIN CURVATURE THYLAKOID 1A, CHLOROPLASTIC"/>
    <property type="match status" value="1"/>
</dbReference>
<keyword evidence="2" id="KW-0812">Transmembrane</keyword>
<protein>
    <recommendedName>
        <fullName evidence="3">Cyanobacterial aminoacyl-tRNA synthetase CAAD domain-containing protein</fullName>
    </recommendedName>
</protein>
<sequence>MFVFEDKKSDMHNANWTISNKDTHGGYVELDEAADFLHGPAPYRPASKLGLTCRLLFMAGLASMTSLPSYTVAGLPSSAQPFQSPLLCLPNKRSFGSVSGRPVFSLTGRRSVYDARYVVRATSSSDDTGVSDTSQQLDEFLNDIKAKYDALENKSQVWIYGGGALAALWLSSAVIGAVNRLPLVPKVLELVGLFYTGWFVYRYLLFKSNRRELAEKIQELKFQIGGVPRSAFMTEDDE</sequence>
<gene>
    <name evidence="4" type="ORF">KP509_05G101400</name>
</gene>
<dbReference type="OrthoDB" id="2014299at2759"/>
<dbReference type="PANTHER" id="PTHR33222">
    <property type="match status" value="1"/>
</dbReference>
<comment type="caution">
    <text evidence="4">The sequence shown here is derived from an EMBL/GenBank/DDBJ whole genome shotgun (WGS) entry which is preliminary data.</text>
</comment>
<feature type="transmembrane region" description="Helical" evidence="2">
    <location>
        <begin position="157"/>
        <end position="178"/>
    </location>
</feature>
<evidence type="ECO:0000313" key="5">
    <source>
        <dbReference type="Proteomes" id="UP000825935"/>
    </source>
</evidence>
<evidence type="ECO:0000259" key="3">
    <source>
        <dbReference type="Pfam" id="PF14159"/>
    </source>
</evidence>
<name>A0A8T2UPC5_CERRI</name>
<evidence type="ECO:0000256" key="1">
    <source>
        <dbReference type="ARBA" id="ARBA00004141"/>
    </source>
</evidence>
<keyword evidence="5" id="KW-1185">Reference proteome</keyword>
<comment type="subcellular location">
    <subcellularLocation>
        <location evidence="1">Membrane</location>
        <topology evidence="1">Multi-pass membrane protein</topology>
    </subcellularLocation>
</comment>
<proteinExistence type="predicted"/>
<accession>A0A8T2UPC5</accession>